<dbReference type="EC" id="2.7.7.2" evidence="15"/>
<sequence length="319" mass="32690">MRPWHGLDEVPRDWGGSVVAIGVFDGVHRGHQAVLAAAAHRARALDLPVVAVVLDPHPDAARGGPAPAVLTPLDRRAALLAAHGAAAVCVLPVIPEPAAPEPEAFALRVLTGRLGAAAVAVGPGGLDLGGGGVLSPGDLRELGARHGFAVEVAEAVGGAEPVTSDRVRALLDAGDADAARAALGRPHRVEGVVVHGAARGRELLGFPTANLECPPGTAVPGDGVYAGRMLLTDPPPGAAETAWPAAISVGTNPTFEGAVRTVEGYALDRDDLDLYGRAMAMEFTHRIRGQLKFDSVEELIAAMGRDVDRARELAAEDPA</sequence>
<evidence type="ECO:0000256" key="2">
    <source>
        <dbReference type="ARBA" id="ARBA00004726"/>
    </source>
</evidence>
<dbReference type="FunFam" id="2.40.30.30:FF:000003">
    <property type="entry name" value="Riboflavin biosynthesis protein"/>
    <property type="match status" value="1"/>
</dbReference>
<dbReference type="PIRSF" id="PIRSF004491">
    <property type="entry name" value="FAD_Synth"/>
    <property type="match status" value="1"/>
</dbReference>
<evidence type="ECO:0000256" key="10">
    <source>
        <dbReference type="ARBA" id="ARBA00022827"/>
    </source>
</evidence>
<keyword evidence="10 15" id="KW-0274">FAD</keyword>
<evidence type="ECO:0000256" key="8">
    <source>
        <dbReference type="ARBA" id="ARBA00022741"/>
    </source>
</evidence>
<dbReference type="GO" id="GO:0009231">
    <property type="term" value="P:riboflavin biosynthetic process"/>
    <property type="evidence" value="ECO:0007669"/>
    <property type="project" value="InterPro"/>
</dbReference>
<dbReference type="SUPFAM" id="SSF82114">
    <property type="entry name" value="Riboflavin kinase-like"/>
    <property type="match status" value="1"/>
</dbReference>
<dbReference type="SUPFAM" id="SSF52374">
    <property type="entry name" value="Nucleotidylyl transferase"/>
    <property type="match status" value="1"/>
</dbReference>
<proteinExistence type="inferred from homology"/>
<dbReference type="Gene3D" id="3.40.50.620">
    <property type="entry name" value="HUPs"/>
    <property type="match status" value="1"/>
</dbReference>
<keyword evidence="4 15" id="KW-0285">Flavoprotein</keyword>
<dbReference type="Proteomes" id="UP001140076">
    <property type="component" value="Unassembled WGS sequence"/>
</dbReference>
<evidence type="ECO:0000256" key="15">
    <source>
        <dbReference type="PIRNR" id="PIRNR004491"/>
    </source>
</evidence>
<dbReference type="PANTHER" id="PTHR22749">
    <property type="entry name" value="RIBOFLAVIN KINASE/FMN ADENYLYLTRANSFERASE"/>
    <property type="match status" value="1"/>
</dbReference>
<evidence type="ECO:0000256" key="9">
    <source>
        <dbReference type="ARBA" id="ARBA00022777"/>
    </source>
</evidence>
<dbReference type="AlphaFoldDB" id="A0A9X3NQ61"/>
<comment type="pathway">
    <text evidence="3 15">Cofactor biosynthesis; FMN biosynthesis; FMN from riboflavin (ATP route): step 1/1.</text>
</comment>
<dbReference type="NCBIfam" id="NF004160">
    <property type="entry name" value="PRK05627.1-3"/>
    <property type="match status" value="1"/>
</dbReference>
<comment type="pathway">
    <text evidence="2 15">Cofactor biosynthesis; FAD biosynthesis; FAD from FMN: step 1/1.</text>
</comment>
<dbReference type="InterPro" id="IPR015865">
    <property type="entry name" value="Riboflavin_kinase_bac/euk"/>
</dbReference>
<dbReference type="InterPro" id="IPR023468">
    <property type="entry name" value="Riboflavin_kinase"/>
</dbReference>
<dbReference type="Pfam" id="PF06574">
    <property type="entry name" value="FAD_syn"/>
    <property type="match status" value="1"/>
</dbReference>
<accession>A0A9X3NQ61</accession>
<evidence type="ECO:0000256" key="7">
    <source>
        <dbReference type="ARBA" id="ARBA00022695"/>
    </source>
</evidence>
<dbReference type="PANTHER" id="PTHR22749:SF6">
    <property type="entry name" value="RIBOFLAVIN KINASE"/>
    <property type="match status" value="1"/>
</dbReference>
<evidence type="ECO:0000256" key="12">
    <source>
        <dbReference type="ARBA" id="ARBA00023268"/>
    </source>
</evidence>
<evidence type="ECO:0000313" key="18">
    <source>
        <dbReference type="Proteomes" id="UP001140076"/>
    </source>
</evidence>
<protein>
    <recommendedName>
        <fullName evidence="15">Riboflavin biosynthesis protein</fullName>
    </recommendedName>
    <domain>
        <recommendedName>
            <fullName evidence="15">Riboflavin kinase</fullName>
            <ecNumber evidence="15">2.7.1.26</ecNumber>
        </recommendedName>
        <alternativeName>
            <fullName evidence="15">Flavokinase</fullName>
        </alternativeName>
    </domain>
    <domain>
        <recommendedName>
            <fullName evidence="15">FMN adenylyltransferase</fullName>
            <ecNumber evidence="15">2.7.7.2</ecNumber>
        </recommendedName>
        <alternativeName>
            <fullName evidence="15">FAD pyrophosphorylase</fullName>
        </alternativeName>
        <alternativeName>
            <fullName evidence="15">FAD synthase</fullName>
        </alternativeName>
    </domain>
</protein>
<dbReference type="GO" id="GO:0008531">
    <property type="term" value="F:riboflavin kinase activity"/>
    <property type="evidence" value="ECO:0007669"/>
    <property type="project" value="UniProtKB-UniRule"/>
</dbReference>
<comment type="catalytic activity">
    <reaction evidence="14 15">
        <text>FMN + ATP + H(+) = FAD + diphosphate</text>
        <dbReference type="Rhea" id="RHEA:17237"/>
        <dbReference type="ChEBI" id="CHEBI:15378"/>
        <dbReference type="ChEBI" id="CHEBI:30616"/>
        <dbReference type="ChEBI" id="CHEBI:33019"/>
        <dbReference type="ChEBI" id="CHEBI:57692"/>
        <dbReference type="ChEBI" id="CHEBI:58210"/>
        <dbReference type="EC" id="2.7.7.2"/>
    </reaction>
</comment>
<dbReference type="InterPro" id="IPR002606">
    <property type="entry name" value="Riboflavin_kinase_bac"/>
</dbReference>
<evidence type="ECO:0000256" key="6">
    <source>
        <dbReference type="ARBA" id="ARBA00022679"/>
    </source>
</evidence>
<reference evidence="17" key="1">
    <citation type="submission" date="2021-10" db="EMBL/GenBank/DDBJ databases">
        <title>Streptomonospora sp. nov., isolated from mangrove soil.</title>
        <authorList>
            <person name="Chen X."/>
            <person name="Ge X."/>
            <person name="Liu W."/>
        </authorList>
    </citation>
    <scope>NUCLEOTIDE SEQUENCE</scope>
    <source>
        <strain evidence="17">S1-112</strain>
    </source>
</reference>
<keyword evidence="8 15" id="KW-0547">Nucleotide-binding</keyword>
<evidence type="ECO:0000256" key="1">
    <source>
        <dbReference type="ARBA" id="ARBA00002121"/>
    </source>
</evidence>
<evidence type="ECO:0000259" key="16">
    <source>
        <dbReference type="SMART" id="SM00904"/>
    </source>
</evidence>
<comment type="similarity">
    <text evidence="15">Belongs to the ribF family.</text>
</comment>
<dbReference type="SMART" id="SM00904">
    <property type="entry name" value="Flavokinase"/>
    <property type="match status" value="1"/>
</dbReference>
<dbReference type="InterPro" id="IPR015864">
    <property type="entry name" value="FAD_synthase"/>
</dbReference>
<dbReference type="Gene3D" id="2.40.30.30">
    <property type="entry name" value="Riboflavin kinase-like"/>
    <property type="match status" value="1"/>
</dbReference>
<evidence type="ECO:0000256" key="5">
    <source>
        <dbReference type="ARBA" id="ARBA00022643"/>
    </source>
</evidence>
<dbReference type="GO" id="GO:0003919">
    <property type="term" value="F:FMN adenylyltransferase activity"/>
    <property type="evidence" value="ECO:0007669"/>
    <property type="project" value="UniProtKB-UniRule"/>
</dbReference>
<comment type="caution">
    <text evidence="17">The sequence shown here is derived from an EMBL/GenBank/DDBJ whole genome shotgun (WGS) entry which is preliminary data.</text>
</comment>
<dbReference type="Pfam" id="PF01687">
    <property type="entry name" value="Flavokinase"/>
    <property type="match status" value="1"/>
</dbReference>
<evidence type="ECO:0000256" key="4">
    <source>
        <dbReference type="ARBA" id="ARBA00022630"/>
    </source>
</evidence>
<feature type="domain" description="Riboflavin kinase" evidence="16">
    <location>
        <begin position="182"/>
        <end position="315"/>
    </location>
</feature>
<gene>
    <name evidence="17" type="ORF">LG943_26505</name>
</gene>
<evidence type="ECO:0000256" key="11">
    <source>
        <dbReference type="ARBA" id="ARBA00022840"/>
    </source>
</evidence>
<keyword evidence="7 15" id="KW-0548">Nucleotidyltransferase</keyword>
<dbReference type="EC" id="2.7.1.26" evidence="15"/>
<keyword evidence="5 15" id="KW-0288">FMN</keyword>
<comment type="catalytic activity">
    <reaction evidence="13 15">
        <text>riboflavin + ATP = FMN + ADP + H(+)</text>
        <dbReference type="Rhea" id="RHEA:14357"/>
        <dbReference type="ChEBI" id="CHEBI:15378"/>
        <dbReference type="ChEBI" id="CHEBI:30616"/>
        <dbReference type="ChEBI" id="CHEBI:57986"/>
        <dbReference type="ChEBI" id="CHEBI:58210"/>
        <dbReference type="ChEBI" id="CHEBI:456216"/>
        <dbReference type="EC" id="2.7.1.26"/>
    </reaction>
</comment>
<dbReference type="GO" id="GO:0009398">
    <property type="term" value="P:FMN biosynthetic process"/>
    <property type="evidence" value="ECO:0007669"/>
    <property type="project" value="UniProtKB-UniRule"/>
</dbReference>
<organism evidence="17 18">
    <name type="scientific">Streptomonospora mangrovi</name>
    <dbReference type="NCBI Taxonomy" id="2883123"/>
    <lineage>
        <taxon>Bacteria</taxon>
        <taxon>Bacillati</taxon>
        <taxon>Actinomycetota</taxon>
        <taxon>Actinomycetes</taxon>
        <taxon>Streptosporangiales</taxon>
        <taxon>Nocardiopsidaceae</taxon>
        <taxon>Streptomonospora</taxon>
    </lineage>
</organism>
<evidence type="ECO:0000256" key="13">
    <source>
        <dbReference type="ARBA" id="ARBA00047880"/>
    </source>
</evidence>
<name>A0A9X3NQ61_9ACTN</name>
<dbReference type="InterPro" id="IPR014729">
    <property type="entry name" value="Rossmann-like_a/b/a_fold"/>
</dbReference>
<keyword evidence="9 15" id="KW-0418">Kinase</keyword>
<dbReference type="GO" id="GO:0005524">
    <property type="term" value="F:ATP binding"/>
    <property type="evidence" value="ECO:0007669"/>
    <property type="project" value="UniProtKB-UniRule"/>
</dbReference>
<evidence type="ECO:0000256" key="3">
    <source>
        <dbReference type="ARBA" id="ARBA00005201"/>
    </source>
</evidence>
<evidence type="ECO:0000313" key="17">
    <source>
        <dbReference type="EMBL" id="MDA0567847.1"/>
    </source>
</evidence>
<keyword evidence="12" id="KW-0511">Multifunctional enzyme</keyword>
<comment type="function">
    <text evidence="1">Catalyzes the phosphorylation of riboflavin to FMN followed by the adenylation of FMN to FAD.</text>
</comment>
<dbReference type="InterPro" id="IPR023465">
    <property type="entry name" value="Riboflavin_kinase_dom_sf"/>
</dbReference>
<keyword evidence="11 15" id="KW-0067">ATP-binding</keyword>
<dbReference type="GO" id="GO:0006747">
    <property type="term" value="P:FAD biosynthetic process"/>
    <property type="evidence" value="ECO:0007669"/>
    <property type="project" value="UniProtKB-UniRule"/>
</dbReference>
<keyword evidence="6 15" id="KW-0808">Transferase</keyword>
<evidence type="ECO:0000256" key="14">
    <source>
        <dbReference type="ARBA" id="ARBA00049494"/>
    </source>
</evidence>
<dbReference type="EMBL" id="JAJAQC010000082">
    <property type="protein sequence ID" value="MDA0567847.1"/>
    <property type="molecule type" value="Genomic_DNA"/>
</dbReference>
<keyword evidence="18" id="KW-1185">Reference proteome</keyword>
<dbReference type="RefSeq" id="WP_270075089.1">
    <property type="nucleotide sequence ID" value="NZ_JAJAQC010000082.1"/>
</dbReference>